<dbReference type="PANTHER" id="PTHR30221">
    <property type="entry name" value="SMALL-CONDUCTANCE MECHANOSENSITIVE CHANNEL"/>
    <property type="match status" value="1"/>
</dbReference>
<keyword evidence="4 5" id="KW-0472">Membrane</keyword>
<accession>A0A517MMU7</accession>
<dbReference type="SUPFAM" id="SSF50182">
    <property type="entry name" value="Sm-like ribonucleoproteins"/>
    <property type="match status" value="1"/>
</dbReference>
<keyword evidence="3 5" id="KW-1133">Transmembrane helix</keyword>
<evidence type="ECO:0000256" key="1">
    <source>
        <dbReference type="ARBA" id="ARBA00004370"/>
    </source>
</evidence>
<evidence type="ECO:0000259" key="6">
    <source>
        <dbReference type="Pfam" id="PF00924"/>
    </source>
</evidence>
<dbReference type="GO" id="GO:0016020">
    <property type="term" value="C:membrane"/>
    <property type="evidence" value="ECO:0007669"/>
    <property type="project" value="UniProtKB-SubCell"/>
</dbReference>
<evidence type="ECO:0000256" key="2">
    <source>
        <dbReference type="ARBA" id="ARBA00022692"/>
    </source>
</evidence>
<proteinExistence type="predicted"/>
<evidence type="ECO:0000256" key="4">
    <source>
        <dbReference type="ARBA" id="ARBA00023136"/>
    </source>
</evidence>
<feature type="domain" description="Mechanosensitive ion channel MscS" evidence="6">
    <location>
        <begin position="137"/>
        <end position="203"/>
    </location>
</feature>
<evidence type="ECO:0000256" key="3">
    <source>
        <dbReference type="ARBA" id="ARBA00022989"/>
    </source>
</evidence>
<dbReference type="OrthoDB" id="9775207at2"/>
<dbReference type="Gene3D" id="1.10.287.1260">
    <property type="match status" value="1"/>
</dbReference>
<comment type="subcellular location">
    <subcellularLocation>
        <location evidence="1">Membrane</location>
    </subcellularLocation>
</comment>
<dbReference type="Gene3D" id="2.30.30.60">
    <property type="match status" value="1"/>
</dbReference>
<dbReference type="InterPro" id="IPR045275">
    <property type="entry name" value="MscS_archaea/bacteria_type"/>
</dbReference>
<reference evidence="7 8" key="1">
    <citation type="submission" date="2019-02" db="EMBL/GenBank/DDBJ databases">
        <title>Deep-cultivation of Planctomycetes and their phenomic and genomic characterization uncovers novel biology.</title>
        <authorList>
            <person name="Wiegand S."/>
            <person name="Jogler M."/>
            <person name="Boedeker C."/>
            <person name="Pinto D."/>
            <person name="Vollmers J."/>
            <person name="Rivas-Marin E."/>
            <person name="Kohn T."/>
            <person name="Peeters S.H."/>
            <person name="Heuer A."/>
            <person name="Rast P."/>
            <person name="Oberbeckmann S."/>
            <person name="Bunk B."/>
            <person name="Jeske O."/>
            <person name="Meyerdierks A."/>
            <person name="Storesund J.E."/>
            <person name="Kallscheuer N."/>
            <person name="Luecker S."/>
            <person name="Lage O.M."/>
            <person name="Pohl T."/>
            <person name="Merkel B.J."/>
            <person name="Hornburger P."/>
            <person name="Mueller R.-W."/>
            <person name="Bruemmer F."/>
            <person name="Labrenz M."/>
            <person name="Spormann A.M."/>
            <person name="Op den Camp H."/>
            <person name="Overmann J."/>
            <person name="Amann R."/>
            <person name="Jetten M.S.M."/>
            <person name="Mascher T."/>
            <person name="Medema M.H."/>
            <person name="Devos D.P."/>
            <person name="Kaster A.-K."/>
            <person name="Ovreas L."/>
            <person name="Rohde M."/>
            <person name="Galperin M.Y."/>
            <person name="Jogler C."/>
        </authorList>
    </citation>
    <scope>NUCLEOTIDE SEQUENCE [LARGE SCALE GENOMIC DNA]</scope>
    <source>
        <strain evidence="7 8">FF011L</strain>
    </source>
</reference>
<feature type="transmembrane region" description="Helical" evidence="5">
    <location>
        <begin position="51"/>
        <end position="75"/>
    </location>
</feature>
<name>A0A517MMU7_9BACT</name>
<evidence type="ECO:0000256" key="5">
    <source>
        <dbReference type="SAM" id="Phobius"/>
    </source>
</evidence>
<dbReference type="InterPro" id="IPR010920">
    <property type="entry name" value="LSM_dom_sf"/>
</dbReference>
<organism evidence="7 8">
    <name type="scientific">Roseimaritima multifibrata</name>
    <dbReference type="NCBI Taxonomy" id="1930274"/>
    <lineage>
        <taxon>Bacteria</taxon>
        <taxon>Pseudomonadati</taxon>
        <taxon>Planctomycetota</taxon>
        <taxon>Planctomycetia</taxon>
        <taxon>Pirellulales</taxon>
        <taxon>Pirellulaceae</taxon>
        <taxon>Roseimaritima</taxon>
    </lineage>
</organism>
<dbReference type="InterPro" id="IPR006685">
    <property type="entry name" value="MscS_channel_2nd"/>
</dbReference>
<dbReference type="EMBL" id="CP036262">
    <property type="protein sequence ID" value="QDS96213.1"/>
    <property type="molecule type" value="Genomic_DNA"/>
</dbReference>
<dbReference type="GO" id="GO:0008381">
    <property type="term" value="F:mechanosensitive monoatomic ion channel activity"/>
    <property type="evidence" value="ECO:0007669"/>
    <property type="project" value="InterPro"/>
</dbReference>
<gene>
    <name evidence="7" type="primary">mscS_4</name>
    <name evidence="7" type="ORF">FF011L_50210</name>
</gene>
<evidence type="ECO:0000313" key="8">
    <source>
        <dbReference type="Proteomes" id="UP000320672"/>
    </source>
</evidence>
<dbReference type="InterPro" id="IPR023408">
    <property type="entry name" value="MscS_beta-dom_sf"/>
</dbReference>
<dbReference type="KEGG" id="rml:FF011L_50210"/>
<dbReference type="AlphaFoldDB" id="A0A517MMU7"/>
<keyword evidence="2 5" id="KW-0812">Transmembrane</keyword>
<dbReference type="RefSeq" id="WP_145354389.1">
    <property type="nucleotide sequence ID" value="NZ_CP036262.1"/>
</dbReference>
<dbReference type="Proteomes" id="UP000320672">
    <property type="component" value="Chromosome"/>
</dbReference>
<sequence>MIFYAFNGIANAAGSAEMTAGNMSKAGKSAGDALREGQAKFSRFFNDIQDIPFVEIVLIVVGTWAAIVFIQRAVPFVAERGPSQLRMYLLGAVPITRLILLVSATIAIVPLVFDVSVQNFFVVAGATSVAIGFAFKDYASSLIAGVVAVFERPYRPGDWVEIEGDYGEIVTVGMRALRIRTPSDDIVTIPNDNFWTSNIKNSNDGAQTLMCVADFYVRPDHDAVQVRQGLRMVAMTSCYLEFDKPVAVMLEEEPWGTHYKIKAYPFDMRDQFRFISDLTVRGKQAILHAGAMPVSGLPVPVGSDLPRTDVSGL</sequence>
<protein>
    <submittedName>
        <fullName evidence="7">Small-conductance mechanosensitive channel</fullName>
    </submittedName>
</protein>
<dbReference type="PANTHER" id="PTHR30221:SF1">
    <property type="entry name" value="SMALL-CONDUCTANCE MECHANOSENSITIVE CHANNEL"/>
    <property type="match status" value="1"/>
</dbReference>
<keyword evidence="8" id="KW-1185">Reference proteome</keyword>
<feature type="transmembrane region" description="Helical" evidence="5">
    <location>
        <begin position="87"/>
        <end position="113"/>
    </location>
</feature>
<dbReference type="Pfam" id="PF00924">
    <property type="entry name" value="MS_channel_2nd"/>
    <property type="match status" value="1"/>
</dbReference>
<evidence type="ECO:0000313" key="7">
    <source>
        <dbReference type="EMBL" id="QDS96213.1"/>
    </source>
</evidence>